<feature type="domain" description="EGF-like" evidence="3">
    <location>
        <begin position="1128"/>
        <end position="1165"/>
    </location>
</feature>
<feature type="domain" description="EGF-like" evidence="3">
    <location>
        <begin position="7"/>
        <end position="46"/>
    </location>
</feature>
<dbReference type="InterPro" id="IPR009030">
    <property type="entry name" value="Growth_fac_rcpt_cys_sf"/>
</dbReference>
<feature type="disulfide bond" evidence="2">
    <location>
        <begin position="495"/>
        <end position="505"/>
    </location>
</feature>
<feature type="domain" description="EGF-like" evidence="3">
    <location>
        <begin position="645"/>
        <end position="684"/>
    </location>
</feature>
<feature type="domain" description="EGF-like" evidence="3">
    <location>
        <begin position="1498"/>
        <end position="1536"/>
    </location>
</feature>
<feature type="domain" description="EGF-like" evidence="3">
    <location>
        <begin position="433"/>
        <end position="471"/>
    </location>
</feature>
<dbReference type="PROSITE" id="PS01186">
    <property type="entry name" value="EGF_2"/>
    <property type="match status" value="17"/>
</dbReference>
<accession>A0AAN8RUL1</accession>
<evidence type="ECO:0000259" key="3">
    <source>
        <dbReference type="PROSITE" id="PS50026"/>
    </source>
</evidence>
<feature type="domain" description="EGF-like" evidence="3">
    <location>
        <begin position="492"/>
        <end position="529"/>
    </location>
</feature>
<dbReference type="InterPro" id="IPR003645">
    <property type="entry name" value="Fol_N"/>
</dbReference>
<feature type="disulfide bond" evidence="2">
    <location>
        <begin position="1236"/>
        <end position="1246"/>
    </location>
</feature>
<feature type="domain" description="EGF-like" evidence="3">
    <location>
        <begin position="753"/>
        <end position="791"/>
    </location>
</feature>
<dbReference type="PROSITE" id="PS50026">
    <property type="entry name" value="EGF_3"/>
    <property type="match status" value="26"/>
</dbReference>
<dbReference type="Pfam" id="PF21164">
    <property type="entry name" value="Dumpy_DPY"/>
    <property type="match status" value="19"/>
</dbReference>
<comment type="caution">
    <text evidence="2">Lacks conserved residue(s) required for the propagation of feature annotation.</text>
</comment>
<evidence type="ECO:0000256" key="1">
    <source>
        <dbReference type="ARBA" id="ARBA00023157"/>
    </source>
</evidence>
<protein>
    <recommendedName>
        <fullName evidence="3">EGF-like domain-containing protein</fullName>
    </recommendedName>
</protein>
<feature type="domain" description="EGF-like" evidence="3">
    <location>
        <begin position="1810"/>
        <end position="1848"/>
    </location>
</feature>
<gene>
    <name evidence="4" type="ORF">RUM43_005322</name>
</gene>
<proteinExistence type="predicted"/>
<feature type="domain" description="EGF-like" evidence="3">
    <location>
        <begin position="812"/>
        <end position="849"/>
    </location>
</feature>
<sequence length="2099" mass="223492">EPYPVDIVTPCQPSPCGANAVCKELNGAGSCSCVPEYTGDPYQGCRPECTSNVDCVPTKACVRFKCMNPCVGLCGQNADCHVIHHSPSCTCRSGYTGDPFSSCRPEPPKEILAIEYKNPCEPSPCGSYSQCREVNGQAVCSCLPSYIGSPPACRPECTINAECDKAKTCVNQKCTDPCPGICGTNANCRVINHSPICSCYQGYTGDPFTRCYHIPPPVLKPIYHEPINPCIPSPCGPYSECRAVGDSPSCTCRPNYVGSPPNCRPECVINQECPFNKACIQEKCRDPCPGSCGFSAQCTIVNHTPVCTCPEGYTGDPFTNCILKPPTTETVEEIDPCNPSPCGPNTHCHDGICSCLPEYHGDPYAGCRPECILSTDCPKNKACIQNKCKDPCLGTCGSNAICSVVNHIPICSCPEKTSGNSFISCEPLKEIPKGDVCSPSPCGPNSQCRNINGQAVCSCLPGFVGTAPTCRPECIVNSDCAQNRACSNQKCIDPCPGTCGLGAKCQVVNHSPICSCPPSYTGDPFVRCQPTPPVVQEAPVDPCNPSPCGPNAQCRVQGDLPSCSCLPEFKGSPPNCRPECISNADCSSHLACINQKCRDPCPGSCATNAQCRVVSHAPNCQCFSGYTGDPFTSCTILIQPVIEEHPNPCSPSPCGSNALCREQNGAGSCSCLEDYFGNPYEGCRPECVLNTDCPSNKACVRNKCVDPCLGTCGQNAQCHVINHLPMCKCQQGYTGDPFSHCTLIIHQEIQQLPAHPCHPSPCGPNSQCKEVNGQAVCSCNPGYLGTPPGCRPECAINSECPSHKACINQKCRNPCEGTCGGNADCRVVNRSPICSCRQGFTGDPFFRCSPIPPPPPIIHDEYINPCIPSPCGPHSECRDIGGTPSCSCTLTYIGTPPNCRPECIINQECPSNHACIREKCQDPCPGSCGANAQCEVINHIPTCTCLPGKTGNPFESCHELPPQVEATEEDPCHPNPCGSNAECHDGVCSCIAEYHGDPYTGCRPECVTSTDCAKNKACVRNKCKDPCPGTCGSNAICSVVNHIPICTCPERHTGNPFISCTPVIVQEIAKDPCSPSPCGPFSQCRQINGQAVCSCAQGYIGSPPNCRPECVVNSECPLNEACTNQKCRDPCPGTCGFGAKCVVRNHSPICSCPPSYTGNPFVRCEPVPIKQEEPLNTCQPSPCGPYSECRQTEGGPSCSCLPNYIGSPPNCRPECSSNAECSSHLACINQKCRDPCPGTCGLNAECRVVSHAPNCQCLPGYSGDPFTQCTEIIPVQYEEHINPCVPSPCGANAICKEQNGAGSCSCLPEYIGNPYEGCRPECVLNTDCPSSKACIRNKCQDPCPGTCGTNADCRVIAHLPSCICRPGFTGDPFSYCTPVPPEPIVQEAPRHPCHPSPCGPNSQCKEVNGQAVCTCNSGYIGTPPGCRPECTINSECPSDKACINQKCKNPCEGTCGRNAECRVVNHSPICSCRHGFTGDPFSSCSPIPPPPPPIQHEYINPCQPSPCGPYSECRDIGGAPSCSCRANYIGTPPNCRPECIINQECPSNQACIREKCRDPCPGSCGAGAQCSVINHVPTCTCPHGFTGNPFDNCYHQPEQTEPVQADPCHPNPCGSNAECHDGVCSCIAEYHGDPYTGCRPECVTSTDCAKNKACVRNKCKDPCPGTCGSNAICSVVNHIPICTCPERHTGNPFVSCTPVIVQEIAKDPCSPSPCGPFSQCRQINGQAVCSCAQGYIGSPPNCRPECVVNSECPLNEACTNQKCRDPCPGTCGFGAKCVVRNHSPICSCPPSYTGNPFVRCEPVPIKQEEPLNTCQPSPCGPYSECRQTEGGPSCSCLPNYIGSPPNCRPECSSNAECSSHLACINQKCRDPCPGTCGLHAECRVVSHAPNCQCLPGYSGDPFTQCTEIKHIGNPYEGCRPQCVLNTDCPSSKKACIRNKCQDPCPGTCGTNADCQVISHLPNCVCRAGYTGDPFAYCTHIPQQPPPPPGNSTRIYQPLSALTMWAILRMQRHWRCTILFLQDHLCGTPPNCRPECIINQECPSNQACIREKCRDPCPGSCGAGAQCNVINHVPTCTCPPGFTGNPFENCYTINHNVRRL</sequence>
<dbReference type="InterPro" id="IPR048407">
    <property type="entry name" value="Dumpy_DPY"/>
</dbReference>
<reference evidence="4 5" key="1">
    <citation type="submission" date="2023-10" db="EMBL/GenBank/DDBJ databases">
        <title>Genomes of two closely related lineages of the louse Polyplax serrata with different host specificities.</title>
        <authorList>
            <person name="Martinu J."/>
            <person name="Tarabai H."/>
            <person name="Stefka J."/>
            <person name="Hypsa V."/>
        </authorList>
    </citation>
    <scope>NUCLEOTIDE SEQUENCE [LARGE SCALE GENOMIC DNA]</scope>
    <source>
        <strain evidence="4">HR10_N</strain>
    </source>
</reference>
<feature type="domain" description="EGF-like" evidence="3">
    <location>
        <begin position="1174"/>
        <end position="1212"/>
    </location>
</feature>
<keyword evidence="2" id="KW-0245">EGF-like domain</keyword>
<feature type="domain" description="EGF-like" evidence="3">
    <location>
        <begin position="1557"/>
        <end position="1594"/>
    </location>
</feature>
<feature type="domain" description="EGF-like" evidence="3">
    <location>
        <begin position="862"/>
        <end position="900"/>
    </location>
</feature>
<dbReference type="SMART" id="SM00274">
    <property type="entry name" value="FOLN"/>
    <property type="match status" value="12"/>
</dbReference>
<feature type="domain" description="EGF-like" evidence="3">
    <location>
        <begin position="1233"/>
        <end position="1270"/>
    </location>
</feature>
<feature type="domain" description="EGF-like" evidence="3">
    <location>
        <begin position="1764"/>
        <end position="1801"/>
    </location>
</feature>
<dbReference type="SMART" id="SM00179">
    <property type="entry name" value="EGF_CA"/>
    <property type="match status" value="10"/>
</dbReference>
<dbReference type="SUPFAM" id="SSF90148">
    <property type="entry name" value="DPY module"/>
    <property type="match status" value="16"/>
</dbReference>
<feature type="disulfide bond" evidence="2">
    <location>
        <begin position="1451"/>
        <end position="1461"/>
    </location>
</feature>
<feature type="disulfide bond" evidence="2">
    <location>
        <begin position="1872"/>
        <end position="1882"/>
    </location>
</feature>
<feature type="domain" description="EGF-like" evidence="3">
    <location>
        <begin position="67"/>
        <end position="101"/>
    </location>
</feature>
<feature type="disulfide bond" evidence="2">
    <location>
        <begin position="1767"/>
        <end position="1777"/>
    </location>
</feature>
<dbReference type="InterPro" id="IPR000742">
    <property type="entry name" value="EGF"/>
</dbReference>
<keyword evidence="1 2" id="KW-1015">Disulfide bond</keyword>
<dbReference type="SMART" id="SM00181">
    <property type="entry name" value="EGF"/>
    <property type="match status" value="38"/>
</dbReference>
<feature type="domain" description="EGF-like" evidence="3">
    <location>
        <begin position="116"/>
        <end position="154"/>
    </location>
</feature>
<feature type="domain" description="EGF-like" evidence="3">
    <location>
        <begin position="1448"/>
        <end position="1485"/>
    </location>
</feature>
<dbReference type="InterPro" id="IPR001881">
    <property type="entry name" value="EGF-like_Ca-bd_dom"/>
</dbReference>
<feature type="domain" description="EGF-like" evidence="3">
    <location>
        <begin position="1069"/>
        <end position="1107"/>
    </location>
</feature>
<feature type="domain" description="EGF-like" evidence="3">
    <location>
        <begin position="1705"/>
        <end position="1743"/>
    </location>
</feature>
<feature type="domain" description="EGF-like" evidence="3">
    <location>
        <begin position="1280"/>
        <end position="1319"/>
    </location>
</feature>
<dbReference type="PANTHER" id="PTHR22963">
    <property type="entry name" value="ENDOGLIN-RELATED"/>
    <property type="match status" value="1"/>
</dbReference>
<organism evidence="4 5">
    <name type="scientific">Polyplax serrata</name>
    <name type="common">Common mouse louse</name>
    <dbReference type="NCBI Taxonomy" id="468196"/>
    <lineage>
        <taxon>Eukaryota</taxon>
        <taxon>Metazoa</taxon>
        <taxon>Ecdysozoa</taxon>
        <taxon>Arthropoda</taxon>
        <taxon>Hexapoda</taxon>
        <taxon>Insecta</taxon>
        <taxon>Pterygota</taxon>
        <taxon>Neoptera</taxon>
        <taxon>Paraneoptera</taxon>
        <taxon>Psocodea</taxon>
        <taxon>Troctomorpha</taxon>
        <taxon>Phthiraptera</taxon>
        <taxon>Anoplura</taxon>
        <taxon>Polyplacidae</taxon>
        <taxon>Polyplax</taxon>
    </lineage>
</organism>
<dbReference type="SUPFAM" id="SSF57184">
    <property type="entry name" value="Growth factor receptor domain"/>
    <property type="match status" value="2"/>
</dbReference>
<feature type="disulfide bond" evidence="2">
    <location>
        <begin position="2056"/>
        <end position="2066"/>
    </location>
</feature>
<feature type="disulfide bond" evidence="2">
    <location>
        <begin position="70"/>
        <end position="80"/>
    </location>
</feature>
<feature type="domain" description="EGF-like" evidence="3">
    <location>
        <begin position="1869"/>
        <end position="1906"/>
    </location>
</feature>
<evidence type="ECO:0000313" key="4">
    <source>
        <dbReference type="EMBL" id="KAK6625031.1"/>
    </source>
</evidence>
<feature type="domain" description="EGF-like" evidence="3">
    <location>
        <begin position="1389"/>
        <end position="1427"/>
    </location>
</feature>
<feature type="disulfide bond" evidence="2">
    <location>
        <begin position="1131"/>
        <end position="1141"/>
    </location>
</feature>
<evidence type="ECO:0000256" key="2">
    <source>
        <dbReference type="PROSITE-ProRule" id="PRU00076"/>
    </source>
</evidence>
<feature type="disulfide bond" evidence="2">
    <location>
        <begin position="1560"/>
        <end position="1570"/>
    </location>
</feature>
<feature type="domain" description="EGF-like" evidence="3">
    <location>
        <begin position="705"/>
        <end position="742"/>
    </location>
</feature>
<dbReference type="GO" id="GO:0005509">
    <property type="term" value="F:calcium ion binding"/>
    <property type="evidence" value="ECO:0007669"/>
    <property type="project" value="InterPro"/>
</dbReference>
<dbReference type="EMBL" id="JAWJWE010000037">
    <property type="protein sequence ID" value="KAK6625031.1"/>
    <property type="molecule type" value="Genomic_DNA"/>
</dbReference>
<dbReference type="PANTHER" id="PTHR22963:SF39">
    <property type="entry name" value="DUMPY"/>
    <property type="match status" value="1"/>
</dbReference>
<feature type="domain" description="EGF-like" evidence="3">
    <location>
        <begin position="539"/>
        <end position="577"/>
    </location>
</feature>
<feature type="disulfide bond" evidence="2">
    <location>
        <begin position="815"/>
        <end position="825"/>
    </location>
</feature>
<comment type="caution">
    <text evidence="4">The sequence shown here is derived from an EMBL/GenBank/DDBJ whole genome shotgun (WGS) entry which is preliminary data.</text>
</comment>
<feature type="domain" description="EGF-like" evidence="3">
    <location>
        <begin position="2053"/>
        <end position="2090"/>
    </location>
</feature>
<dbReference type="Gene3D" id="2.10.25.10">
    <property type="entry name" value="Laminin"/>
    <property type="match status" value="3"/>
</dbReference>
<name>A0AAN8RUL1_POLSC</name>
<feature type="domain" description="EGF-like" evidence="3">
    <location>
        <begin position="226"/>
        <end position="264"/>
    </location>
</feature>
<feature type="disulfide bond" evidence="2">
    <location>
        <begin position="708"/>
        <end position="718"/>
    </location>
</feature>
<dbReference type="Proteomes" id="UP001372834">
    <property type="component" value="Unassembled WGS sequence"/>
</dbReference>
<evidence type="ECO:0000313" key="5">
    <source>
        <dbReference type="Proteomes" id="UP001372834"/>
    </source>
</evidence>
<feature type="non-terminal residue" evidence="4">
    <location>
        <position position="1"/>
    </location>
</feature>